<dbReference type="Proteomes" id="UP000319852">
    <property type="component" value="Chromosome"/>
</dbReference>
<evidence type="ECO:0000256" key="5">
    <source>
        <dbReference type="SAM" id="Phobius"/>
    </source>
</evidence>
<reference evidence="7 8" key="1">
    <citation type="submission" date="2019-02" db="EMBL/GenBank/DDBJ databases">
        <title>Deep-cultivation of Planctomycetes and their phenomic and genomic characterization uncovers novel biology.</title>
        <authorList>
            <person name="Wiegand S."/>
            <person name="Jogler M."/>
            <person name="Boedeker C."/>
            <person name="Pinto D."/>
            <person name="Vollmers J."/>
            <person name="Rivas-Marin E."/>
            <person name="Kohn T."/>
            <person name="Peeters S.H."/>
            <person name="Heuer A."/>
            <person name="Rast P."/>
            <person name="Oberbeckmann S."/>
            <person name="Bunk B."/>
            <person name="Jeske O."/>
            <person name="Meyerdierks A."/>
            <person name="Storesund J.E."/>
            <person name="Kallscheuer N."/>
            <person name="Luecker S."/>
            <person name="Lage O.M."/>
            <person name="Pohl T."/>
            <person name="Merkel B.J."/>
            <person name="Hornburger P."/>
            <person name="Mueller R.-W."/>
            <person name="Bruemmer F."/>
            <person name="Labrenz M."/>
            <person name="Spormann A.M."/>
            <person name="Op den Camp H."/>
            <person name="Overmann J."/>
            <person name="Amann R."/>
            <person name="Jetten M.S.M."/>
            <person name="Mascher T."/>
            <person name="Medema M.H."/>
            <person name="Devos D.P."/>
            <person name="Kaster A.-K."/>
            <person name="Ovreas L."/>
            <person name="Rohde M."/>
            <person name="Galperin M.Y."/>
            <person name="Jogler C."/>
        </authorList>
    </citation>
    <scope>NUCLEOTIDE SEQUENCE [LARGE SCALE GENOMIC DNA]</scope>
    <source>
        <strain evidence="7 8">HG15A2</strain>
    </source>
</reference>
<evidence type="ECO:0000313" key="8">
    <source>
        <dbReference type="Proteomes" id="UP000319852"/>
    </source>
</evidence>
<proteinExistence type="predicted"/>
<comment type="subcellular location">
    <subcellularLocation>
        <location evidence="1">Membrane</location>
        <topology evidence="1">Multi-pass membrane protein</topology>
    </subcellularLocation>
</comment>
<protein>
    <submittedName>
        <fullName evidence="7">Zinc/cadmium/mercury/lead-transporting ATPase</fullName>
    </submittedName>
</protein>
<keyword evidence="3 5" id="KW-1133">Transmembrane helix</keyword>
<evidence type="ECO:0000259" key="6">
    <source>
        <dbReference type="PROSITE" id="PS50846"/>
    </source>
</evidence>
<keyword evidence="2 5" id="KW-0812">Transmembrane</keyword>
<dbReference type="InterPro" id="IPR009908">
    <property type="entry name" value="Methylamine_util_MauE"/>
</dbReference>
<gene>
    <name evidence="7" type="ORF">HG15A2_49610</name>
</gene>
<dbReference type="KEGG" id="amob:HG15A2_49610"/>
<evidence type="ECO:0000256" key="3">
    <source>
        <dbReference type="ARBA" id="ARBA00022989"/>
    </source>
</evidence>
<keyword evidence="8" id="KW-1185">Reference proteome</keyword>
<evidence type="ECO:0000256" key="2">
    <source>
        <dbReference type="ARBA" id="ARBA00022692"/>
    </source>
</evidence>
<dbReference type="Pfam" id="PF00403">
    <property type="entry name" value="HMA"/>
    <property type="match status" value="1"/>
</dbReference>
<sequence>MRTTYTIRGMHCGACEQKIKNALEHLDAVQRASVSQPEESATIESSGEIDLESLRQAVSSAGDYTLTEKIAAGGDSDVGAAKPQAAKKSWLATYKPLLLIVGYCLGGTLLTGFSADDWTTSYLMSRFMGLFFVAFSFFKLLDLTGFAEAYSTYDVLAKRVYNYGFLYPFIELGLGIAYLLQWNPLATNIATLVVMALSTIGVVQAVMKNQQIQCACLGTVFDLPMTTVTIVEDVSMALMAALMLWQLVM</sequence>
<name>A0A517N3A9_9BACT</name>
<dbReference type="GO" id="GO:0016020">
    <property type="term" value="C:membrane"/>
    <property type="evidence" value="ECO:0007669"/>
    <property type="project" value="UniProtKB-SubCell"/>
</dbReference>
<keyword evidence="4 5" id="KW-0472">Membrane</keyword>
<organism evidence="7 8">
    <name type="scientific">Adhaeretor mobilis</name>
    <dbReference type="NCBI Taxonomy" id="1930276"/>
    <lineage>
        <taxon>Bacteria</taxon>
        <taxon>Pseudomonadati</taxon>
        <taxon>Planctomycetota</taxon>
        <taxon>Planctomycetia</taxon>
        <taxon>Pirellulales</taxon>
        <taxon>Lacipirellulaceae</taxon>
        <taxon>Adhaeretor</taxon>
    </lineage>
</organism>
<feature type="transmembrane region" description="Helical" evidence="5">
    <location>
        <begin position="127"/>
        <end position="148"/>
    </location>
</feature>
<feature type="transmembrane region" description="Helical" evidence="5">
    <location>
        <begin position="160"/>
        <end position="180"/>
    </location>
</feature>
<dbReference type="EMBL" id="CP036263">
    <property type="protein sequence ID" value="QDT01614.1"/>
    <property type="molecule type" value="Genomic_DNA"/>
</dbReference>
<evidence type="ECO:0000256" key="1">
    <source>
        <dbReference type="ARBA" id="ARBA00004141"/>
    </source>
</evidence>
<evidence type="ECO:0000313" key="7">
    <source>
        <dbReference type="EMBL" id="QDT01614.1"/>
    </source>
</evidence>
<feature type="domain" description="HMA" evidence="6">
    <location>
        <begin position="1"/>
        <end position="66"/>
    </location>
</feature>
<dbReference type="InterPro" id="IPR036163">
    <property type="entry name" value="HMA_dom_sf"/>
</dbReference>
<dbReference type="RefSeq" id="WP_218932204.1">
    <property type="nucleotide sequence ID" value="NZ_CP036263.1"/>
</dbReference>
<dbReference type="Pfam" id="PF07291">
    <property type="entry name" value="MauE"/>
    <property type="match status" value="1"/>
</dbReference>
<feature type="transmembrane region" description="Helical" evidence="5">
    <location>
        <begin position="186"/>
        <end position="207"/>
    </location>
</feature>
<dbReference type="PROSITE" id="PS50846">
    <property type="entry name" value="HMA_2"/>
    <property type="match status" value="1"/>
</dbReference>
<dbReference type="CDD" id="cd00371">
    <property type="entry name" value="HMA"/>
    <property type="match status" value="1"/>
</dbReference>
<dbReference type="GO" id="GO:0046872">
    <property type="term" value="F:metal ion binding"/>
    <property type="evidence" value="ECO:0007669"/>
    <property type="project" value="InterPro"/>
</dbReference>
<dbReference type="SUPFAM" id="SSF55008">
    <property type="entry name" value="HMA, heavy metal-associated domain"/>
    <property type="match status" value="1"/>
</dbReference>
<dbReference type="Gene3D" id="3.30.70.100">
    <property type="match status" value="1"/>
</dbReference>
<dbReference type="InterPro" id="IPR006121">
    <property type="entry name" value="HMA_dom"/>
</dbReference>
<dbReference type="GO" id="GO:0030416">
    <property type="term" value="P:methylamine metabolic process"/>
    <property type="evidence" value="ECO:0007669"/>
    <property type="project" value="InterPro"/>
</dbReference>
<dbReference type="AlphaFoldDB" id="A0A517N3A9"/>
<evidence type="ECO:0000256" key="4">
    <source>
        <dbReference type="ARBA" id="ARBA00023136"/>
    </source>
</evidence>
<feature type="transmembrane region" description="Helical" evidence="5">
    <location>
        <begin position="97"/>
        <end position="115"/>
    </location>
</feature>
<accession>A0A517N3A9</accession>